<comment type="caution">
    <text evidence="1">The sequence shown here is derived from an EMBL/GenBank/DDBJ whole genome shotgun (WGS) entry which is preliminary data.</text>
</comment>
<protein>
    <submittedName>
        <fullName evidence="1">Uncharacterized protein</fullName>
    </submittedName>
</protein>
<evidence type="ECO:0000313" key="2">
    <source>
        <dbReference type="Proteomes" id="UP000532746"/>
    </source>
</evidence>
<gene>
    <name evidence="1" type="ORF">HNQ93_002217</name>
</gene>
<name>A0A7W9T0I9_9BACT</name>
<dbReference type="AlphaFoldDB" id="A0A7W9T0I9"/>
<evidence type="ECO:0000313" key="1">
    <source>
        <dbReference type="EMBL" id="MBB6059357.1"/>
    </source>
</evidence>
<dbReference type="EMBL" id="JACHGG010000003">
    <property type="protein sequence ID" value="MBB6059357.1"/>
    <property type="molecule type" value="Genomic_DNA"/>
</dbReference>
<organism evidence="1 2">
    <name type="scientific">Hymenobacter luteus</name>
    <dbReference type="NCBI Taxonomy" id="1411122"/>
    <lineage>
        <taxon>Bacteria</taxon>
        <taxon>Pseudomonadati</taxon>
        <taxon>Bacteroidota</taxon>
        <taxon>Cytophagia</taxon>
        <taxon>Cytophagales</taxon>
        <taxon>Hymenobacteraceae</taxon>
        <taxon>Hymenobacter</taxon>
    </lineage>
</organism>
<keyword evidence="2" id="KW-1185">Reference proteome</keyword>
<accession>A0A7W9T0I9</accession>
<reference evidence="1 2" key="1">
    <citation type="submission" date="2020-08" db="EMBL/GenBank/DDBJ databases">
        <title>Genomic Encyclopedia of Type Strains, Phase IV (KMG-IV): sequencing the most valuable type-strain genomes for metagenomic binning, comparative biology and taxonomic classification.</title>
        <authorList>
            <person name="Goeker M."/>
        </authorList>
    </citation>
    <scope>NUCLEOTIDE SEQUENCE [LARGE SCALE GENOMIC DNA]</scope>
    <source>
        <strain evidence="1 2">DSM 26718</strain>
    </source>
</reference>
<dbReference type="Proteomes" id="UP000532746">
    <property type="component" value="Unassembled WGS sequence"/>
</dbReference>
<sequence>MKKPLQEWSGFSVSSGQYFPKYPGLRATLQPKLRLWLRLLGIRADFLRLSGQK</sequence>
<dbReference type="RefSeq" id="WP_180754512.1">
    <property type="nucleotide sequence ID" value="NZ_JACHGG010000003.1"/>
</dbReference>
<proteinExistence type="predicted"/>